<dbReference type="InterPro" id="IPR024163">
    <property type="entry name" value="Aerotolerance_reg_N"/>
</dbReference>
<keyword evidence="4" id="KW-1185">Reference proteome</keyword>
<keyword evidence="1" id="KW-0472">Membrane</keyword>
<dbReference type="PANTHER" id="PTHR37947">
    <property type="entry name" value="BLL2462 PROTEIN"/>
    <property type="match status" value="1"/>
</dbReference>
<dbReference type="SMART" id="SM00327">
    <property type="entry name" value="VWA"/>
    <property type="match status" value="1"/>
</dbReference>
<proteinExistence type="predicted"/>
<dbReference type="Pfam" id="PF07584">
    <property type="entry name" value="BatA"/>
    <property type="match status" value="1"/>
</dbReference>
<comment type="caution">
    <text evidence="3">The sequence shown here is derived from an EMBL/GenBank/DDBJ whole genome shotgun (WGS) entry which is preliminary data.</text>
</comment>
<dbReference type="PANTHER" id="PTHR37947:SF1">
    <property type="entry name" value="BLL2462 PROTEIN"/>
    <property type="match status" value="1"/>
</dbReference>
<reference evidence="3 4" key="1">
    <citation type="journal article" date="2013" name="Nature">
        <title>Anaerobic oxidation of methane coupled to nitrate reduction in a novel archaeal lineage.</title>
        <authorList>
            <person name="Haroon M.F."/>
            <person name="Hu S."/>
            <person name="Shi Y."/>
            <person name="Imelfort M."/>
            <person name="Keller J."/>
            <person name="Hugenholtz P."/>
            <person name="Yuan Z."/>
            <person name="Tyson G.W."/>
        </authorList>
    </citation>
    <scope>NUCLEOTIDE SEQUENCE [LARGE SCALE GENOMIC DNA]</scope>
    <source>
        <strain evidence="3 4">ANME-2d</strain>
    </source>
</reference>
<dbReference type="Proteomes" id="UP000027153">
    <property type="component" value="Unassembled WGS sequence"/>
</dbReference>
<dbReference type="InterPro" id="IPR011933">
    <property type="entry name" value="Double_TM_dom"/>
</dbReference>
<dbReference type="PATRIC" id="fig|1392998.3.peg.480"/>
<dbReference type="InterPro" id="IPR036465">
    <property type="entry name" value="vWFA_dom_sf"/>
</dbReference>
<dbReference type="Gene3D" id="3.40.50.410">
    <property type="entry name" value="von Willebrand factor, type A domain"/>
    <property type="match status" value="1"/>
</dbReference>
<dbReference type="SUPFAM" id="SSF53300">
    <property type="entry name" value="vWA-like"/>
    <property type="match status" value="1"/>
</dbReference>
<gene>
    <name evidence="3" type="ORF">ANME2D_00119</name>
</gene>
<protein>
    <submittedName>
        <fullName evidence="3">N-terminal double-transmembrane domain-containing protein</fullName>
    </submittedName>
</protein>
<dbReference type="NCBIfam" id="TIGR02226">
    <property type="entry name" value="two_anch"/>
    <property type="match status" value="1"/>
</dbReference>
<dbReference type="Pfam" id="PF00092">
    <property type="entry name" value="VWA"/>
    <property type="match status" value="1"/>
</dbReference>
<feature type="domain" description="VWFA" evidence="2">
    <location>
        <begin position="86"/>
        <end position="273"/>
    </location>
</feature>
<name>A0A062VCS8_9EURY</name>
<dbReference type="InterPro" id="IPR002035">
    <property type="entry name" value="VWF_A"/>
</dbReference>
<accession>A0A062VCS8</accession>
<keyword evidence="1 3" id="KW-0812">Transmembrane</keyword>
<evidence type="ECO:0000259" key="2">
    <source>
        <dbReference type="PROSITE" id="PS50234"/>
    </source>
</evidence>
<evidence type="ECO:0000313" key="3">
    <source>
        <dbReference type="EMBL" id="KCZ73060.1"/>
    </source>
</evidence>
<dbReference type="PROSITE" id="PS50234">
    <property type="entry name" value="VWFA"/>
    <property type="match status" value="1"/>
</dbReference>
<dbReference type="OrthoDB" id="3296at2157"/>
<keyword evidence="1" id="KW-1133">Transmembrane helix</keyword>
<sequence length="313" mass="34573" precursor="true">MNFENPLWFIALLLIPLIWYFYKESIKKKKAAAIKFSNISLIKEAGTGKSKAKEVLFYIHIILIAILITALADPHIPLRQTKEGVNVVIVMDISGSMAVTDYKPTRLEAAKESARILINELSSKDNAGIVVFSSGATTSAYLSPYRDKVLEKLAAIKQTEGETALGDGLALAVDMATSIPNKKRVIILMSDGVNNAGVINPDEAIRFAKTNGIQVYTVGIGSQDEVILGSDWLGNPQYANLDEATLQKIAKETNGQYFKSVDSSTLSRIYSELPKKIEREPEYSSIKDWVILVSIGILLAELYLRFGRYRILP</sequence>
<organism evidence="3 4">
    <name type="scientific">Candidatus Methanoperedens nitratireducens</name>
    <dbReference type="NCBI Taxonomy" id="1392998"/>
    <lineage>
        <taxon>Archaea</taxon>
        <taxon>Methanobacteriati</taxon>
        <taxon>Methanobacteriota</taxon>
        <taxon>Stenosarchaea group</taxon>
        <taxon>Methanomicrobia</taxon>
        <taxon>Methanosarcinales</taxon>
        <taxon>ANME-2 cluster</taxon>
        <taxon>Candidatus Methanoperedentaceae</taxon>
        <taxon>Candidatus Methanoperedens</taxon>
    </lineage>
</organism>
<evidence type="ECO:0000313" key="4">
    <source>
        <dbReference type="Proteomes" id="UP000027153"/>
    </source>
</evidence>
<dbReference type="AlphaFoldDB" id="A0A062VCS8"/>
<feature type="transmembrane region" description="Helical" evidence="1">
    <location>
        <begin position="55"/>
        <end position="72"/>
    </location>
</feature>
<feature type="transmembrane region" description="Helical" evidence="1">
    <location>
        <begin position="6"/>
        <end position="22"/>
    </location>
</feature>
<dbReference type="EMBL" id="JMIY01000001">
    <property type="protein sequence ID" value="KCZ73060.1"/>
    <property type="molecule type" value="Genomic_DNA"/>
</dbReference>
<evidence type="ECO:0000256" key="1">
    <source>
        <dbReference type="SAM" id="Phobius"/>
    </source>
</evidence>
<dbReference type="RefSeq" id="WP_048088256.1">
    <property type="nucleotide sequence ID" value="NZ_JMIY01000001.1"/>
</dbReference>